<keyword evidence="3" id="KW-1185">Reference proteome</keyword>
<gene>
    <name evidence="2" type="ORF">RIMI_LOCUS21158093</name>
</gene>
<feature type="region of interest" description="Disordered" evidence="1">
    <location>
        <begin position="1"/>
        <end position="21"/>
    </location>
</feature>
<comment type="caution">
    <text evidence="2">The sequence shown here is derived from an EMBL/GenBank/DDBJ whole genome shotgun (WGS) entry which is preliminary data.</text>
</comment>
<dbReference type="EMBL" id="CAUEEQ010073481">
    <property type="protein sequence ID" value="CAJ0966292.1"/>
    <property type="molecule type" value="Genomic_DNA"/>
</dbReference>
<evidence type="ECO:0000256" key="1">
    <source>
        <dbReference type="SAM" id="MobiDB-lite"/>
    </source>
</evidence>
<accession>A0ABN9MHT0</accession>
<protein>
    <submittedName>
        <fullName evidence="2">Uncharacterized protein</fullName>
    </submittedName>
</protein>
<name>A0ABN9MHT0_9NEOB</name>
<reference evidence="2" key="1">
    <citation type="submission" date="2023-07" db="EMBL/GenBank/DDBJ databases">
        <authorList>
            <person name="Stuckert A."/>
        </authorList>
    </citation>
    <scope>NUCLEOTIDE SEQUENCE</scope>
</reference>
<evidence type="ECO:0000313" key="2">
    <source>
        <dbReference type="EMBL" id="CAJ0966292.1"/>
    </source>
</evidence>
<dbReference type="Proteomes" id="UP001176940">
    <property type="component" value="Unassembled WGS sequence"/>
</dbReference>
<proteinExistence type="predicted"/>
<evidence type="ECO:0000313" key="3">
    <source>
        <dbReference type="Proteomes" id="UP001176940"/>
    </source>
</evidence>
<organism evidence="2 3">
    <name type="scientific">Ranitomeya imitator</name>
    <name type="common">mimic poison frog</name>
    <dbReference type="NCBI Taxonomy" id="111125"/>
    <lineage>
        <taxon>Eukaryota</taxon>
        <taxon>Metazoa</taxon>
        <taxon>Chordata</taxon>
        <taxon>Craniata</taxon>
        <taxon>Vertebrata</taxon>
        <taxon>Euteleostomi</taxon>
        <taxon>Amphibia</taxon>
        <taxon>Batrachia</taxon>
        <taxon>Anura</taxon>
        <taxon>Neobatrachia</taxon>
        <taxon>Hyloidea</taxon>
        <taxon>Dendrobatidae</taxon>
        <taxon>Dendrobatinae</taxon>
        <taxon>Ranitomeya</taxon>
    </lineage>
</organism>
<sequence length="113" mass="12475">MKGSWKPIRQGRACGGKPHSWAGASHAPTPLFPGRLHCFKSHRLVLDVFVEYSAFAIQKCWMFLPRSFHSDSLTGEDSLLDYSILSNPAADLLDEFAPVTLSAPTSAGNTWNR</sequence>